<dbReference type="Pfam" id="PF13439">
    <property type="entry name" value="Glyco_transf_4"/>
    <property type="match status" value="1"/>
</dbReference>
<evidence type="ECO:0000313" key="4">
    <source>
        <dbReference type="Proteomes" id="UP000294498"/>
    </source>
</evidence>
<accession>A0A4V3GM40</accession>
<sequence length="382" mass="42828">MSAPTTIAAGGKIRVLEAIRQGKVGGGETHILNLVEHIDTTRFEPVVLAFTHGKMMETLDRMGVNHHVIPSNRAFDLSTWNTVRRLMQRERIDLVHVHGTRANTNILWAARMLRLPIIYTVHGWSFHDDQSWWVKKARIFVEKWITRFVNRTISVSGSNQETGNRYIPHFQSVVIPNGISLSQFDPGRALNDVRRQWGVTADACVLGFVGRMTLQKDPLALIEAFPQVLRANPRAVLVLVGEGELKEPARKRVVELGLEGKIIFEKFRTDVPDVLAAMDIFCLPSLWEGLPIGLMEAMAMRKACLATRVDGSKELIRNGENGLLVEPGEPVGLAEALVRLVTDTPLRMRLGSQARHTIEAGFDVTGMTRKIESLYLETLEHK</sequence>
<reference evidence="3 4" key="1">
    <citation type="submission" date="2019-03" db="EMBL/GenBank/DDBJ databases">
        <title>Genomic Encyclopedia of Type Strains, Phase IV (KMG-IV): sequencing the most valuable type-strain genomes for metagenomic binning, comparative biology and taxonomic classification.</title>
        <authorList>
            <person name="Goeker M."/>
        </authorList>
    </citation>
    <scope>NUCLEOTIDE SEQUENCE [LARGE SCALE GENOMIC DNA]</scope>
    <source>
        <strain evidence="3 4">DSM 100059</strain>
    </source>
</reference>
<evidence type="ECO:0000259" key="1">
    <source>
        <dbReference type="Pfam" id="PF00534"/>
    </source>
</evidence>
<evidence type="ECO:0000313" key="3">
    <source>
        <dbReference type="EMBL" id="TDX01913.1"/>
    </source>
</evidence>
<evidence type="ECO:0000259" key="2">
    <source>
        <dbReference type="Pfam" id="PF13439"/>
    </source>
</evidence>
<keyword evidence="3" id="KW-0808">Transferase</keyword>
<dbReference type="InterPro" id="IPR028098">
    <property type="entry name" value="Glyco_trans_4-like_N"/>
</dbReference>
<keyword evidence="4" id="KW-1185">Reference proteome</keyword>
<dbReference type="AlphaFoldDB" id="A0A4V3GM40"/>
<dbReference type="Pfam" id="PF00534">
    <property type="entry name" value="Glycos_transf_1"/>
    <property type="match status" value="1"/>
</dbReference>
<dbReference type="Proteomes" id="UP000294498">
    <property type="component" value="Unassembled WGS sequence"/>
</dbReference>
<dbReference type="GO" id="GO:0016757">
    <property type="term" value="F:glycosyltransferase activity"/>
    <property type="evidence" value="ECO:0007669"/>
    <property type="project" value="UniProtKB-ARBA"/>
</dbReference>
<dbReference type="PANTHER" id="PTHR12526">
    <property type="entry name" value="GLYCOSYLTRANSFERASE"/>
    <property type="match status" value="1"/>
</dbReference>
<feature type="domain" description="Glycosyltransferase subfamily 4-like N-terminal" evidence="2">
    <location>
        <begin position="24"/>
        <end position="182"/>
    </location>
</feature>
<feature type="domain" description="Glycosyl transferase family 1" evidence="1">
    <location>
        <begin position="194"/>
        <end position="356"/>
    </location>
</feature>
<comment type="caution">
    <text evidence="3">The sequence shown here is derived from an EMBL/GenBank/DDBJ whole genome shotgun (WGS) entry which is preliminary data.</text>
</comment>
<protein>
    <submittedName>
        <fullName evidence="3">Glycosyltransferase involved in cell wall biosynthesis</fullName>
    </submittedName>
</protein>
<organism evidence="3 4">
    <name type="scientific">Dinghuibacter silviterrae</name>
    <dbReference type="NCBI Taxonomy" id="1539049"/>
    <lineage>
        <taxon>Bacteria</taxon>
        <taxon>Pseudomonadati</taxon>
        <taxon>Bacteroidota</taxon>
        <taxon>Chitinophagia</taxon>
        <taxon>Chitinophagales</taxon>
        <taxon>Chitinophagaceae</taxon>
        <taxon>Dinghuibacter</taxon>
    </lineage>
</organism>
<dbReference type="PANTHER" id="PTHR12526:SF638">
    <property type="entry name" value="SPORE COAT PROTEIN SA"/>
    <property type="match status" value="1"/>
</dbReference>
<dbReference type="InterPro" id="IPR001296">
    <property type="entry name" value="Glyco_trans_1"/>
</dbReference>
<name>A0A4V3GM40_9BACT</name>
<dbReference type="OrthoDB" id="7560678at2"/>
<gene>
    <name evidence="3" type="ORF">EDB95_2958</name>
</gene>
<dbReference type="SUPFAM" id="SSF53756">
    <property type="entry name" value="UDP-Glycosyltransferase/glycogen phosphorylase"/>
    <property type="match status" value="1"/>
</dbReference>
<dbReference type="EMBL" id="SODV01000001">
    <property type="protein sequence ID" value="TDX01913.1"/>
    <property type="molecule type" value="Genomic_DNA"/>
</dbReference>
<dbReference type="CDD" id="cd03808">
    <property type="entry name" value="GT4_CapM-like"/>
    <property type="match status" value="1"/>
</dbReference>
<dbReference type="Gene3D" id="3.40.50.2000">
    <property type="entry name" value="Glycogen Phosphorylase B"/>
    <property type="match status" value="2"/>
</dbReference>
<dbReference type="RefSeq" id="WP_133994548.1">
    <property type="nucleotide sequence ID" value="NZ_SODV01000001.1"/>
</dbReference>
<proteinExistence type="predicted"/>